<dbReference type="AlphaFoldDB" id="A0A2B4RXR1"/>
<keyword evidence="2 3" id="KW-0040">ANK repeat</keyword>
<gene>
    <name evidence="5" type="primary">Ankrd63</name>
    <name evidence="5" type="ORF">AWC38_SpisGene14396</name>
</gene>
<evidence type="ECO:0000256" key="3">
    <source>
        <dbReference type="PROSITE-ProRule" id="PRU00023"/>
    </source>
</evidence>
<evidence type="ECO:0000256" key="1">
    <source>
        <dbReference type="ARBA" id="ARBA00022737"/>
    </source>
</evidence>
<organism evidence="5 6">
    <name type="scientific">Stylophora pistillata</name>
    <name type="common">Smooth cauliflower coral</name>
    <dbReference type="NCBI Taxonomy" id="50429"/>
    <lineage>
        <taxon>Eukaryota</taxon>
        <taxon>Metazoa</taxon>
        <taxon>Cnidaria</taxon>
        <taxon>Anthozoa</taxon>
        <taxon>Hexacorallia</taxon>
        <taxon>Scleractinia</taxon>
        <taxon>Astrocoeniina</taxon>
        <taxon>Pocilloporidae</taxon>
        <taxon>Stylophora</taxon>
    </lineage>
</organism>
<proteinExistence type="predicted"/>
<feature type="repeat" description="ANK" evidence="3">
    <location>
        <begin position="41"/>
        <end position="79"/>
    </location>
</feature>
<dbReference type="SUPFAM" id="SSF48403">
    <property type="entry name" value="Ankyrin repeat"/>
    <property type="match status" value="1"/>
</dbReference>
<dbReference type="SMART" id="SM00248">
    <property type="entry name" value="ANK"/>
    <property type="match status" value="5"/>
</dbReference>
<dbReference type="PROSITE" id="PS50088">
    <property type="entry name" value="ANK_REPEAT"/>
    <property type="match status" value="1"/>
</dbReference>
<evidence type="ECO:0000256" key="2">
    <source>
        <dbReference type="ARBA" id="ARBA00023043"/>
    </source>
</evidence>
<keyword evidence="1" id="KW-0677">Repeat</keyword>
<accession>A0A2B4RXR1</accession>
<dbReference type="InterPro" id="IPR050776">
    <property type="entry name" value="Ank_Repeat/CDKN_Inhibitor"/>
</dbReference>
<dbReference type="Proteomes" id="UP000225706">
    <property type="component" value="Unassembled WGS sequence"/>
</dbReference>
<comment type="caution">
    <text evidence="5">The sequence shown here is derived from an EMBL/GenBank/DDBJ whole genome shotgun (WGS) entry which is preliminary data.</text>
</comment>
<keyword evidence="6" id="KW-1185">Reference proteome</keyword>
<reference evidence="6" key="1">
    <citation type="journal article" date="2017" name="bioRxiv">
        <title>Comparative analysis of the genomes of Stylophora pistillata and Acropora digitifera provides evidence for extensive differences between species of corals.</title>
        <authorList>
            <person name="Voolstra C.R."/>
            <person name="Li Y."/>
            <person name="Liew Y.J."/>
            <person name="Baumgarten S."/>
            <person name="Zoccola D."/>
            <person name="Flot J.-F."/>
            <person name="Tambutte S."/>
            <person name="Allemand D."/>
            <person name="Aranda M."/>
        </authorList>
    </citation>
    <scope>NUCLEOTIDE SEQUENCE [LARGE SCALE GENOMIC DNA]</scope>
</reference>
<dbReference type="PANTHER" id="PTHR24201">
    <property type="entry name" value="ANK_REP_REGION DOMAIN-CONTAINING PROTEIN"/>
    <property type="match status" value="1"/>
</dbReference>
<evidence type="ECO:0000256" key="4">
    <source>
        <dbReference type="SAM" id="MobiDB-lite"/>
    </source>
</evidence>
<protein>
    <submittedName>
        <fullName evidence="5">Ankyrin repeat domain-containing protein 63</fullName>
    </submittedName>
</protein>
<dbReference type="InterPro" id="IPR002110">
    <property type="entry name" value="Ankyrin_rpt"/>
</dbReference>
<evidence type="ECO:0000313" key="5">
    <source>
        <dbReference type="EMBL" id="PFX21118.1"/>
    </source>
</evidence>
<dbReference type="EMBL" id="LSMT01000290">
    <property type="protein sequence ID" value="PFX21118.1"/>
    <property type="molecule type" value="Genomic_DNA"/>
</dbReference>
<sequence length="539" mass="60686">MKATSYNPTTTRLKEAICDGRMYQTRHLIESGVDVNFVDDQSLTPLMHAAQLPDGKCRTRSNLLKLLLQHGAKVNIVDKKGRHVLSRACIDDKEDIVRLLVNAAKQDVDLNLRDFDGNTPLMHSVRTGNATLVKFIVSELNKFQVDIDVRNLEDRTPYLEAKRLGNEDCAAILLTEGNASTNIQVNPFLDFESLKEEATWNGRVRGVEESKYATISNSAERKQSIPRNIQKKAIPAKKTPTLSSEKSASNHERILRRKTSSPRKISSASLVTEDTKYKEKSQFARRRKYAWHERIMKHPISRKEEVEKELELVTAKLEGATEHVNPDSISELSCAFDIKQSFDHDERQVVANSKAQTPGVMNTLSNAMSCGADTIPRSQNVKTKLHVNTAVGRKSKETPITRKPDRSYLYSKTSENAAMEDEYSWYSHFSVYNSPSVSFLNKIMAIYAEQMSPDSSFRFGAGPEKTAKKPEEPMVPKISVVAMEANEESRSEGGRYSPSSQPNVTKRFGFSQGNYTLSFTLTQFVSLYGPDPLSEKYVR</sequence>
<evidence type="ECO:0000313" key="6">
    <source>
        <dbReference type="Proteomes" id="UP000225706"/>
    </source>
</evidence>
<name>A0A2B4RXR1_STYPI</name>
<feature type="region of interest" description="Disordered" evidence="4">
    <location>
        <begin position="485"/>
        <end position="505"/>
    </location>
</feature>
<dbReference type="InterPro" id="IPR036770">
    <property type="entry name" value="Ankyrin_rpt-contain_sf"/>
</dbReference>
<dbReference type="Pfam" id="PF00023">
    <property type="entry name" value="Ank"/>
    <property type="match status" value="1"/>
</dbReference>
<dbReference type="OrthoDB" id="5406014at2759"/>
<dbReference type="Pfam" id="PF12796">
    <property type="entry name" value="Ank_2"/>
    <property type="match status" value="1"/>
</dbReference>
<feature type="region of interest" description="Disordered" evidence="4">
    <location>
        <begin position="231"/>
        <end position="268"/>
    </location>
</feature>
<dbReference type="Gene3D" id="1.25.40.20">
    <property type="entry name" value="Ankyrin repeat-containing domain"/>
    <property type="match status" value="1"/>
</dbReference>